<feature type="region of interest" description="Disordered" evidence="4">
    <location>
        <begin position="58"/>
        <end position="89"/>
    </location>
</feature>
<dbReference type="SMART" id="SM00320">
    <property type="entry name" value="WD40"/>
    <property type="match status" value="14"/>
</dbReference>
<dbReference type="InterPro" id="IPR027417">
    <property type="entry name" value="P-loop_NTPase"/>
</dbReference>
<dbReference type="InterPro" id="IPR015943">
    <property type="entry name" value="WD40/YVTN_repeat-like_dom_sf"/>
</dbReference>
<comment type="caution">
    <text evidence="6">The sequence shown here is derived from an EMBL/GenBank/DDBJ whole genome shotgun (WGS) entry which is preliminary data.</text>
</comment>
<keyword evidence="1 3" id="KW-0853">WD repeat</keyword>
<evidence type="ECO:0000313" key="7">
    <source>
        <dbReference type="Proteomes" id="UP001596220"/>
    </source>
</evidence>
<feature type="repeat" description="WD" evidence="3">
    <location>
        <begin position="1090"/>
        <end position="1131"/>
    </location>
</feature>
<feature type="repeat" description="WD" evidence="3">
    <location>
        <begin position="1048"/>
        <end position="1089"/>
    </location>
</feature>
<dbReference type="InterPro" id="IPR049052">
    <property type="entry name" value="nSTAND1"/>
</dbReference>
<dbReference type="Gene3D" id="1.10.260.40">
    <property type="entry name" value="lambda repressor-like DNA-binding domains"/>
    <property type="match status" value="1"/>
</dbReference>
<evidence type="ECO:0000256" key="4">
    <source>
        <dbReference type="SAM" id="MobiDB-lite"/>
    </source>
</evidence>
<dbReference type="EMBL" id="JBHSQO010000021">
    <property type="protein sequence ID" value="MFC6091765.1"/>
    <property type="molecule type" value="Genomic_DNA"/>
</dbReference>
<evidence type="ECO:0000259" key="5">
    <source>
        <dbReference type="PROSITE" id="PS50943"/>
    </source>
</evidence>
<evidence type="ECO:0000256" key="3">
    <source>
        <dbReference type="PROSITE-ProRule" id="PRU00221"/>
    </source>
</evidence>
<feature type="repeat" description="WD" evidence="3">
    <location>
        <begin position="1216"/>
        <end position="1256"/>
    </location>
</feature>
<dbReference type="Gene3D" id="2.130.10.10">
    <property type="entry name" value="YVTN repeat-like/Quinoprotein amine dehydrogenase"/>
    <property type="match status" value="4"/>
</dbReference>
<dbReference type="PROSITE" id="PS50943">
    <property type="entry name" value="HTH_CROC1"/>
    <property type="match status" value="1"/>
</dbReference>
<sequence>MDFCAFILVPLFLSPAVPRTGVSAGTPSVFPPASDGLPPTRGEYLCGGLSRRHFKCRGSERAGRGGDRLMISGKPEETPGQGSRRGSDGAFGAELRRWRGKRELSLAGLAELVNYSKGYLSKIENGDKPVTADLARRCDTALQAEGQLIAFASGPAGPEPEAVEAAARTRFRIPDDDRCPYRGMAAFDVADAQWFFGRERATAELVARLTDSLDQGGPVTVVAPSGAGKSSLLRAGLMPALLRGALPRRGSRRWPVAVFTPTSDPVERLAAAVAKAGGMDAAALTRALLTGAETFRSAVVGAGGRPERLVLLVDQFEEVFTLCPDPRGRELFLDAVCALARSDADHEPPAVVVLGVRADFYGRLLHHPELAESLRDRQVALGPMRQAEVRAAIVRPARLLGLHLEPGLVELLLRDLGAIPATGRSYEPGALPLLAHALLTTWQNREGGLLTVAGYELTGGIHAAVATTAERTYSRLSPTERNTARRVLLRLVQVGAEGGQARRRSTPEALREQVPDEHVDSVLEAFVRARLVTIDADAVEITHEVLLSAWPRLREWIESDRAGLHNHQRVTAAAEEWDLAGRDDSLLYRGARLAVALDWARGRGEPAPLVEEYLAAGAARQDAERHGARRQVRRLRGLALALALCLVLASTGGLTAWRQTRIAWSNELATHSGVMAPVQPETSLITALAAHDLAETVSSRSAVLSTQAQAYLGPLADHGEEMITALAAAPTGSSVATAGRDGSVRLWDLATRSPTTALPAEPGGAPAVAFNHAGTLLAVAGRQGTVTLYAAGSGAVVRSLPGRGAAVLAVGFDEDGSRLVTASEDGTATLWDVATGRAAATLDGHRGALTGAAFIPGGAAVALLAADGVAVIWDSTAGTTADLRDPDQRGGNGLAVSPDGSSLAVAGDDGTRLWDLRGRTPGAVLRGHTDFVLAVAFSPDGSRIATVGRDNTARVWDAAGHRVVFTLVGHKGPVNAVAFSLDGQTLITGSEDAQALLWAVGGAGVATARPVSPIRSASLHGDRLATSAEDGRVTLWDATDLARPPTTFDAHPGGVWAVAFSPDGSVLATGGSDDLVQLRDAADHHLLATLRGHTASVKALAFSPDGAVLASAGDDHVVKLWDVRRHRLTCTLSGHDNAVFGLAFSPDGTVLATGSQDDTVRLWDPRTCRMTKLFARYSDTVFTVAFSPDGTTLATGGRDNLIRLHPLDAPETPLVLSGHTGPVVTLRFTDATTLASGGRDGTARLWDVDDGELRTVLRGHTAAVQDAVPVGRTLLTSSLDGTVRAWGLDTTAAADSACAALRAIAPDRWRLLTDQPRDVCED</sequence>
<name>A0ABW1P844_9PSEU</name>
<keyword evidence="2" id="KW-0677">Repeat</keyword>
<dbReference type="InterPro" id="IPR010982">
    <property type="entry name" value="Lambda_DNA-bd_dom_sf"/>
</dbReference>
<reference evidence="7" key="1">
    <citation type="journal article" date="2019" name="Int. J. Syst. Evol. Microbiol.">
        <title>The Global Catalogue of Microorganisms (GCM) 10K type strain sequencing project: providing services to taxonomists for standard genome sequencing and annotation.</title>
        <authorList>
            <consortium name="The Broad Institute Genomics Platform"/>
            <consortium name="The Broad Institute Genome Sequencing Center for Infectious Disease"/>
            <person name="Wu L."/>
            <person name="Ma J."/>
        </authorList>
    </citation>
    <scope>NUCLEOTIDE SEQUENCE [LARGE SCALE GENOMIC DNA]</scope>
    <source>
        <strain evidence="7">CGMCC 4.7246</strain>
    </source>
</reference>
<evidence type="ECO:0000256" key="2">
    <source>
        <dbReference type="ARBA" id="ARBA00022737"/>
    </source>
</evidence>
<proteinExistence type="predicted"/>
<dbReference type="InterPro" id="IPR036322">
    <property type="entry name" value="WD40_repeat_dom_sf"/>
</dbReference>
<feature type="compositionally biased region" description="Basic and acidic residues" evidence="4">
    <location>
        <begin position="58"/>
        <end position="67"/>
    </location>
</feature>
<organism evidence="6 7">
    <name type="scientific">Saccharothrix lopnurensis</name>
    <dbReference type="NCBI Taxonomy" id="1670621"/>
    <lineage>
        <taxon>Bacteria</taxon>
        <taxon>Bacillati</taxon>
        <taxon>Actinomycetota</taxon>
        <taxon>Actinomycetes</taxon>
        <taxon>Pseudonocardiales</taxon>
        <taxon>Pseudonocardiaceae</taxon>
        <taxon>Saccharothrix</taxon>
    </lineage>
</organism>
<feature type="domain" description="HTH cro/C1-type" evidence="5">
    <location>
        <begin position="95"/>
        <end position="149"/>
    </location>
</feature>
<dbReference type="Pfam" id="PF13560">
    <property type="entry name" value="HTH_31"/>
    <property type="match status" value="1"/>
</dbReference>
<feature type="repeat" description="WD" evidence="3">
    <location>
        <begin position="1132"/>
        <end position="1173"/>
    </location>
</feature>
<dbReference type="SMART" id="SM00530">
    <property type="entry name" value="HTH_XRE"/>
    <property type="match status" value="1"/>
</dbReference>
<gene>
    <name evidence="6" type="ORF">ACFP3R_21060</name>
</gene>
<dbReference type="CDD" id="cd00200">
    <property type="entry name" value="WD40"/>
    <property type="match status" value="2"/>
</dbReference>
<accession>A0ABW1P844</accession>
<dbReference type="PANTHER" id="PTHR22847:SF637">
    <property type="entry name" value="WD REPEAT DOMAIN 5B"/>
    <property type="match status" value="1"/>
</dbReference>
<dbReference type="PROSITE" id="PS50294">
    <property type="entry name" value="WD_REPEATS_REGION"/>
    <property type="match status" value="9"/>
</dbReference>
<dbReference type="Pfam" id="PF20703">
    <property type="entry name" value="nSTAND1"/>
    <property type="match status" value="1"/>
</dbReference>
<feature type="repeat" description="WD" evidence="3">
    <location>
        <begin position="842"/>
        <end position="883"/>
    </location>
</feature>
<dbReference type="InterPro" id="IPR020472">
    <property type="entry name" value="WD40_PAC1"/>
</dbReference>
<dbReference type="Proteomes" id="UP001596220">
    <property type="component" value="Unassembled WGS sequence"/>
</dbReference>
<dbReference type="PRINTS" id="PR00320">
    <property type="entry name" value="GPROTEINBRPT"/>
</dbReference>
<dbReference type="PANTHER" id="PTHR22847">
    <property type="entry name" value="WD40 REPEAT PROTEIN"/>
    <property type="match status" value="1"/>
</dbReference>
<feature type="repeat" description="WD" evidence="3">
    <location>
        <begin position="716"/>
        <end position="757"/>
    </location>
</feature>
<dbReference type="SUPFAM" id="SSF52540">
    <property type="entry name" value="P-loop containing nucleoside triphosphate hydrolases"/>
    <property type="match status" value="1"/>
</dbReference>
<protein>
    <submittedName>
        <fullName evidence="6">Helix-turn-helix domain-containing protein</fullName>
    </submittedName>
</protein>
<keyword evidence="7" id="KW-1185">Reference proteome</keyword>
<feature type="repeat" description="WD" evidence="3">
    <location>
        <begin position="800"/>
        <end position="841"/>
    </location>
</feature>
<dbReference type="InterPro" id="IPR001387">
    <property type="entry name" value="Cro/C1-type_HTH"/>
</dbReference>
<dbReference type="PROSITE" id="PS00678">
    <property type="entry name" value="WD_REPEATS_1"/>
    <property type="match status" value="4"/>
</dbReference>
<feature type="repeat" description="WD" evidence="3">
    <location>
        <begin position="967"/>
        <end position="998"/>
    </location>
</feature>
<dbReference type="RefSeq" id="WP_380638067.1">
    <property type="nucleotide sequence ID" value="NZ_JBHSQO010000021.1"/>
</dbReference>
<feature type="repeat" description="WD" evidence="3">
    <location>
        <begin position="1257"/>
        <end position="1296"/>
    </location>
</feature>
<evidence type="ECO:0000256" key="1">
    <source>
        <dbReference type="ARBA" id="ARBA00022574"/>
    </source>
</evidence>
<feature type="repeat" description="WD" evidence="3">
    <location>
        <begin position="925"/>
        <end position="966"/>
    </location>
</feature>
<dbReference type="SUPFAM" id="SSF47413">
    <property type="entry name" value="lambda repressor-like DNA-binding domains"/>
    <property type="match status" value="1"/>
</dbReference>
<dbReference type="PROSITE" id="PS50082">
    <property type="entry name" value="WD_REPEATS_2"/>
    <property type="match status" value="11"/>
</dbReference>
<dbReference type="Pfam" id="PF00400">
    <property type="entry name" value="WD40"/>
    <property type="match status" value="10"/>
</dbReference>
<dbReference type="SUPFAM" id="SSF50978">
    <property type="entry name" value="WD40 repeat-like"/>
    <property type="match status" value="2"/>
</dbReference>
<dbReference type="InterPro" id="IPR019775">
    <property type="entry name" value="WD40_repeat_CS"/>
</dbReference>
<feature type="repeat" description="WD" evidence="3">
    <location>
        <begin position="1174"/>
        <end position="1204"/>
    </location>
</feature>
<evidence type="ECO:0000313" key="6">
    <source>
        <dbReference type="EMBL" id="MFC6091765.1"/>
    </source>
</evidence>
<dbReference type="CDD" id="cd00267">
    <property type="entry name" value="ABC_ATPase"/>
    <property type="match status" value="1"/>
</dbReference>
<dbReference type="InterPro" id="IPR001680">
    <property type="entry name" value="WD40_rpt"/>
</dbReference>
<dbReference type="CDD" id="cd00093">
    <property type="entry name" value="HTH_XRE"/>
    <property type="match status" value="1"/>
</dbReference>